<proteinExistence type="predicted"/>
<name>A0A6C0BZL9_9ZZZZ</name>
<protein>
    <submittedName>
        <fullName evidence="1">Uncharacterized protein</fullName>
    </submittedName>
</protein>
<organism evidence="1">
    <name type="scientific">viral metagenome</name>
    <dbReference type="NCBI Taxonomy" id="1070528"/>
    <lineage>
        <taxon>unclassified sequences</taxon>
        <taxon>metagenomes</taxon>
        <taxon>organismal metagenomes</taxon>
    </lineage>
</organism>
<sequence length="367" mass="41935">MSAMPVHFNVQNNQPLIPRQQYYTLDRKLVTIHSEDRDVCKWPNANHFEVELPESIQNVQSLRLAETAMPSHFYNISKQFQNNALVYNVGGDDILVELPDGFYTPHQLACILTGLMNTDNITVNYDPIIQRFIFYNTAGLSLKFDHQICYKDNCDNSKTAWCQPTKWGLGYYLGFDKKEYKSVSKISLSVADDKCIPEGIKNLIKSAVASPTITCCGDLPPYNSIGDNNKLIVSPKFPKLDGEHVIYMELDKYNSYDEIYPHPSKTSNMYLNTYGGKVKSAFAKIPMLNRPTTCGANPFFDSRNDTLLNLSVYDPPIERIQKLKFTFRYHNGMLVDFQDVPFSFSIEFNSLRNDIEKVYNVGAPNLF</sequence>
<reference evidence="1" key="1">
    <citation type="journal article" date="2020" name="Nature">
        <title>Giant virus diversity and host interactions through global metagenomics.</title>
        <authorList>
            <person name="Schulz F."/>
            <person name="Roux S."/>
            <person name="Paez-Espino D."/>
            <person name="Jungbluth S."/>
            <person name="Walsh D.A."/>
            <person name="Denef V.J."/>
            <person name="McMahon K.D."/>
            <person name="Konstantinidis K.T."/>
            <person name="Eloe-Fadrosh E.A."/>
            <person name="Kyrpides N.C."/>
            <person name="Woyke T."/>
        </authorList>
    </citation>
    <scope>NUCLEOTIDE SEQUENCE</scope>
    <source>
        <strain evidence="1">GVMAG-M-3300020166-5</strain>
    </source>
</reference>
<dbReference type="AlphaFoldDB" id="A0A6C0BZL9"/>
<dbReference type="EMBL" id="MN739278">
    <property type="protein sequence ID" value="QHS96733.1"/>
    <property type="molecule type" value="Genomic_DNA"/>
</dbReference>
<accession>A0A6C0BZL9</accession>
<evidence type="ECO:0000313" key="1">
    <source>
        <dbReference type="EMBL" id="QHS96733.1"/>
    </source>
</evidence>